<protein>
    <recommendedName>
        <fullName evidence="4">Phospholipase D-like protein</fullName>
    </recommendedName>
</protein>
<name>A0ABP7YZD9_9SPHI</name>
<keyword evidence="3" id="KW-1185">Reference proteome</keyword>
<reference evidence="3" key="1">
    <citation type="journal article" date="2019" name="Int. J. Syst. Evol. Microbiol.">
        <title>The Global Catalogue of Microorganisms (GCM) 10K type strain sequencing project: providing services to taxonomists for standard genome sequencing and annotation.</title>
        <authorList>
            <consortium name="The Broad Institute Genomics Platform"/>
            <consortium name="The Broad Institute Genome Sequencing Center for Infectious Disease"/>
            <person name="Wu L."/>
            <person name="Ma J."/>
        </authorList>
    </citation>
    <scope>NUCLEOTIDE SEQUENCE [LARGE SCALE GENOMIC DNA]</scope>
    <source>
        <strain evidence="3">JCM 16704</strain>
    </source>
</reference>
<evidence type="ECO:0008006" key="4">
    <source>
        <dbReference type="Google" id="ProtNLM"/>
    </source>
</evidence>
<comment type="caution">
    <text evidence="2">The sequence shown here is derived from an EMBL/GenBank/DDBJ whole genome shotgun (WGS) entry which is preliminary data.</text>
</comment>
<feature type="transmembrane region" description="Helical" evidence="1">
    <location>
        <begin position="35"/>
        <end position="55"/>
    </location>
</feature>
<feature type="transmembrane region" description="Helical" evidence="1">
    <location>
        <begin position="12"/>
        <end position="29"/>
    </location>
</feature>
<evidence type="ECO:0000313" key="2">
    <source>
        <dbReference type="EMBL" id="GAA4144196.1"/>
    </source>
</evidence>
<sequence>MNKAYQQTKQAFLFSLTFYILSLLLILFRVGFAPIMLSISMLLSLIWVVMVLLEIMKSPRIDNKERMLLALFIIFFNIIGGIAYFYLLRDRVTGIKIIKKK</sequence>
<evidence type="ECO:0000256" key="1">
    <source>
        <dbReference type="SAM" id="Phobius"/>
    </source>
</evidence>
<keyword evidence="1" id="KW-0812">Transmembrane</keyword>
<dbReference type="RefSeq" id="WP_344675283.1">
    <property type="nucleotide sequence ID" value="NZ_BAAAZI010000011.1"/>
</dbReference>
<dbReference type="EMBL" id="BAAAZI010000011">
    <property type="protein sequence ID" value="GAA4144196.1"/>
    <property type="molecule type" value="Genomic_DNA"/>
</dbReference>
<proteinExistence type="predicted"/>
<organism evidence="2 3">
    <name type="scientific">Sphingobacterium kyonggiense</name>
    <dbReference type="NCBI Taxonomy" id="714075"/>
    <lineage>
        <taxon>Bacteria</taxon>
        <taxon>Pseudomonadati</taxon>
        <taxon>Bacteroidota</taxon>
        <taxon>Sphingobacteriia</taxon>
        <taxon>Sphingobacteriales</taxon>
        <taxon>Sphingobacteriaceae</taxon>
        <taxon>Sphingobacterium</taxon>
    </lineage>
</organism>
<accession>A0ABP7YZD9</accession>
<keyword evidence="1" id="KW-1133">Transmembrane helix</keyword>
<gene>
    <name evidence="2" type="ORF">GCM10022216_26910</name>
</gene>
<keyword evidence="1" id="KW-0472">Membrane</keyword>
<evidence type="ECO:0000313" key="3">
    <source>
        <dbReference type="Proteomes" id="UP001500101"/>
    </source>
</evidence>
<feature type="transmembrane region" description="Helical" evidence="1">
    <location>
        <begin position="67"/>
        <end position="87"/>
    </location>
</feature>
<dbReference type="Proteomes" id="UP001500101">
    <property type="component" value="Unassembled WGS sequence"/>
</dbReference>